<dbReference type="GO" id="GO:0015833">
    <property type="term" value="P:peptide transport"/>
    <property type="evidence" value="ECO:0007669"/>
    <property type="project" value="TreeGrafter"/>
</dbReference>
<dbReference type="SUPFAM" id="SSF53850">
    <property type="entry name" value="Periplasmic binding protein-like II"/>
    <property type="match status" value="1"/>
</dbReference>
<dbReference type="Gene3D" id="3.10.105.10">
    <property type="entry name" value="Dipeptide-binding Protein, Domain 3"/>
    <property type="match status" value="1"/>
</dbReference>
<reference evidence="6" key="2">
    <citation type="journal article" date="2021" name="PeerJ">
        <title>Extensive microbial diversity within the chicken gut microbiome revealed by metagenomics and culture.</title>
        <authorList>
            <person name="Gilroy R."/>
            <person name="Ravi A."/>
            <person name="Getino M."/>
            <person name="Pursley I."/>
            <person name="Horton D.L."/>
            <person name="Alikhan N.F."/>
            <person name="Baker D."/>
            <person name="Gharbi K."/>
            <person name="Hall N."/>
            <person name="Watson M."/>
            <person name="Adriaenssens E.M."/>
            <person name="Foster-Nyarko E."/>
            <person name="Jarju S."/>
            <person name="Secka A."/>
            <person name="Antonio M."/>
            <person name="Oren A."/>
            <person name="Chaudhuri R.R."/>
            <person name="La Ragione R."/>
            <person name="Hildebrand F."/>
            <person name="Pallen M.J."/>
        </authorList>
    </citation>
    <scope>NUCLEOTIDE SEQUENCE</scope>
    <source>
        <strain evidence="6">11300</strain>
    </source>
</reference>
<dbReference type="Proteomes" id="UP000824091">
    <property type="component" value="Unassembled WGS sequence"/>
</dbReference>
<dbReference type="AlphaFoldDB" id="A0A9D1I574"/>
<dbReference type="InterPro" id="IPR039424">
    <property type="entry name" value="SBP_5"/>
</dbReference>
<evidence type="ECO:0000259" key="5">
    <source>
        <dbReference type="Pfam" id="PF00496"/>
    </source>
</evidence>
<evidence type="ECO:0000313" key="6">
    <source>
        <dbReference type="EMBL" id="HIU27190.1"/>
    </source>
</evidence>
<dbReference type="PANTHER" id="PTHR30290:SF9">
    <property type="entry name" value="OLIGOPEPTIDE-BINDING PROTEIN APPA"/>
    <property type="match status" value="1"/>
</dbReference>
<dbReference type="InterPro" id="IPR000914">
    <property type="entry name" value="SBP_5_dom"/>
</dbReference>
<reference evidence="6" key="1">
    <citation type="submission" date="2020-10" db="EMBL/GenBank/DDBJ databases">
        <authorList>
            <person name="Gilroy R."/>
        </authorList>
    </citation>
    <scope>NUCLEOTIDE SEQUENCE</scope>
    <source>
        <strain evidence="6">11300</strain>
    </source>
</reference>
<dbReference type="PANTHER" id="PTHR30290">
    <property type="entry name" value="PERIPLASMIC BINDING COMPONENT OF ABC TRANSPORTER"/>
    <property type="match status" value="1"/>
</dbReference>
<dbReference type="InterPro" id="IPR030678">
    <property type="entry name" value="Peptide/Ni-bd"/>
</dbReference>
<evidence type="ECO:0000256" key="1">
    <source>
        <dbReference type="ARBA" id="ARBA00005695"/>
    </source>
</evidence>
<dbReference type="GO" id="GO:0042597">
    <property type="term" value="C:periplasmic space"/>
    <property type="evidence" value="ECO:0007669"/>
    <property type="project" value="UniProtKB-ARBA"/>
</dbReference>
<sequence>MKKKLAVLVLALAMILSMAACGNSTSAEKDNTQLNIIDSEWRGLDTYQLDETAGAQGLSSSALFQWDPETNSMVDNVCTDWQVSEDGKTATFTVPEGMYYSTGEQVEPEDVVASIQHGLDVSPYSDGYSNIESMDVDGRQVTLHLSEFRSDMQYYFCAGFVTVIDKDELDTMTNEELMWGCHPYGMYALAEDGYVSGSEVKLVKNEGFSCSNPLVENQGAGHFENVSVRFNVEEFTQTEDLKAGNVDLIMSITEAQKIDLEGDDTIVLADTTYPNIDYFEMNTDSPIFSDVNVRTALALSIDREALVDVVDGMIAPAYSMITESMQNYNADTAEWFKANLANDKERAMELLEESGWVDSDGDGIREKDGETLTFTWYAWTDSTTIPEAMAEQLREVGFDMQIETLDWNYVYESINADDYDAGIEWLSWAEPMLIFNACYYDLNAPGNTDQYYADVEAAATTIDTDARTELVGDLQMHLFENVNMIPMYSELSFTAMNADLQGFNVLADGTAPLNDLSY</sequence>
<dbReference type="GO" id="GO:1904680">
    <property type="term" value="F:peptide transmembrane transporter activity"/>
    <property type="evidence" value="ECO:0007669"/>
    <property type="project" value="TreeGrafter"/>
</dbReference>
<keyword evidence="3 4" id="KW-0732">Signal</keyword>
<dbReference type="Gene3D" id="3.40.190.10">
    <property type="entry name" value="Periplasmic binding protein-like II"/>
    <property type="match status" value="1"/>
</dbReference>
<dbReference type="PROSITE" id="PS51257">
    <property type="entry name" value="PROKAR_LIPOPROTEIN"/>
    <property type="match status" value="1"/>
</dbReference>
<comment type="similarity">
    <text evidence="1">Belongs to the bacterial solute-binding protein 5 family.</text>
</comment>
<accession>A0A9D1I574</accession>
<evidence type="ECO:0000256" key="4">
    <source>
        <dbReference type="SAM" id="SignalP"/>
    </source>
</evidence>
<dbReference type="Pfam" id="PF00496">
    <property type="entry name" value="SBP_bac_5"/>
    <property type="match status" value="1"/>
</dbReference>
<organism evidence="6 7">
    <name type="scientific">Candidatus Fimisoma avicola</name>
    <dbReference type="NCBI Taxonomy" id="2840826"/>
    <lineage>
        <taxon>Bacteria</taxon>
        <taxon>Bacillati</taxon>
        <taxon>Bacillota</taxon>
        <taxon>Clostridia</taxon>
        <taxon>Eubacteriales</taxon>
        <taxon>Candidatus Fimisoma</taxon>
    </lineage>
</organism>
<dbReference type="GO" id="GO:0043190">
    <property type="term" value="C:ATP-binding cassette (ABC) transporter complex"/>
    <property type="evidence" value="ECO:0007669"/>
    <property type="project" value="InterPro"/>
</dbReference>
<comment type="caution">
    <text evidence="6">The sequence shown here is derived from an EMBL/GenBank/DDBJ whole genome shotgun (WGS) entry which is preliminary data.</text>
</comment>
<dbReference type="PIRSF" id="PIRSF002741">
    <property type="entry name" value="MppA"/>
    <property type="match status" value="1"/>
</dbReference>
<evidence type="ECO:0000256" key="2">
    <source>
        <dbReference type="ARBA" id="ARBA00022448"/>
    </source>
</evidence>
<feature type="chain" id="PRO_5039285341" description="Solute-binding protein family 5 domain-containing protein" evidence="4">
    <location>
        <begin position="20"/>
        <end position="518"/>
    </location>
</feature>
<protein>
    <recommendedName>
        <fullName evidence="5">Solute-binding protein family 5 domain-containing protein</fullName>
    </recommendedName>
</protein>
<gene>
    <name evidence="6" type="ORF">IAD16_02260</name>
</gene>
<feature type="domain" description="Solute-binding protein family 5" evidence="5">
    <location>
        <begin position="76"/>
        <end position="426"/>
    </location>
</feature>
<evidence type="ECO:0000256" key="3">
    <source>
        <dbReference type="ARBA" id="ARBA00022729"/>
    </source>
</evidence>
<name>A0A9D1I574_9FIRM</name>
<dbReference type="EMBL" id="DVMO01000035">
    <property type="protein sequence ID" value="HIU27190.1"/>
    <property type="molecule type" value="Genomic_DNA"/>
</dbReference>
<feature type="signal peptide" evidence="4">
    <location>
        <begin position="1"/>
        <end position="19"/>
    </location>
</feature>
<evidence type="ECO:0000313" key="7">
    <source>
        <dbReference type="Proteomes" id="UP000824091"/>
    </source>
</evidence>
<proteinExistence type="inferred from homology"/>
<keyword evidence="2" id="KW-0813">Transport</keyword>